<dbReference type="InterPro" id="IPR057053">
    <property type="entry name" value="MYND_ZMYND11_ZMYD8"/>
</dbReference>
<evidence type="ECO:0000256" key="18">
    <source>
        <dbReference type="PROSITE-ProRule" id="PRU00134"/>
    </source>
</evidence>
<evidence type="ECO:0000256" key="9">
    <source>
        <dbReference type="ARBA" id="ARBA00022853"/>
    </source>
</evidence>
<evidence type="ECO:0000256" key="17">
    <source>
        <dbReference type="PROSITE-ProRule" id="PRU00035"/>
    </source>
</evidence>
<dbReference type="InterPro" id="IPR059010">
    <property type="entry name" value="TMEM179-179B"/>
</dbReference>
<comment type="subcellular location">
    <subcellularLocation>
        <location evidence="3">Chromosome</location>
    </subcellularLocation>
    <subcellularLocation>
        <location evidence="2">Membrane</location>
        <topology evidence="2">Multi-pass membrane protein</topology>
    </subcellularLocation>
    <subcellularLocation>
        <location evidence="1">Nucleus</location>
    </subcellularLocation>
</comment>
<evidence type="ECO:0000256" key="5">
    <source>
        <dbReference type="ARBA" id="ARBA00022692"/>
    </source>
</evidence>
<keyword evidence="14" id="KW-0804">Transcription</keyword>
<dbReference type="SUPFAM" id="SSF47370">
    <property type="entry name" value="Bromodomain"/>
    <property type="match status" value="1"/>
</dbReference>
<feature type="transmembrane region" description="Helical" evidence="20">
    <location>
        <begin position="7"/>
        <end position="28"/>
    </location>
</feature>
<feature type="compositionally biased region" description="Low complexity" evidence="19">
    <location>
        <begin position="895"/>
        <end position="904"/>
    </location>
</feature>
<feature type="transmembrane region" description="Helical" evidence="20">
    <location>
        <begin position="57"/>
        <end position="79"/>
    </location>
</feature>
<evidence type="ECO:0000256" key="13">
    <source>
        <dbReference type="ARBA" id="ARBA00023136"/>
    </source>
</evidence>
<evidence type="ECO:0000259" key="22">
    <source>
        <dbReference type="PROSITE" id="PS50812"/>
    </source>
</evidence>
<evidence type="ECO:0000256" key="19">
    <source>
        <dbReference type="SAM" id="MobiDB-lite"/>
    </source>
</evidence>
<dbReference type="PROSITE" id="PS50014">
    <property type="entry name" value="BROMODOMAIN_2"/>
    <property type="match status" value="1"/>
</dbReference>
<dbReference type="FunFam" id="6.10.140.2220:FF:000002">
    <property type="entry name" value="Protein kinase C-binding protein 1 isoform C"/>
    <property type="match status" value="1"/>
</dbReference>
<dbReference type="Gene3D" id="1.20.920.10">
    <property type="entry name" value="Bromodomain-like"/>
    <property type="match status" value="1"/>
</dbReference>
<dbReference type="SUPFAM" id="SSF57903">
    <property type="entry name" value="FYVE/PHD zinc finger"/>
    <property type="match status" value="1"/>
</dbReference>
<feature type="compositionally biased region" description="Low complexity" evidence="19">
    <location>
        <begin position="301"/>
        <end position="325"/>
    </location>
</feature>
<keyword evidence="4" id="KW-0158">Chromosome</keyword>
<evidence type="ECO:0000259" key="21">
    <source>
        <dbReference type="PROSITE" id="PS50014"/>
    </source>
</evidence>
<dbReference type="InterPro" id="IPR002893">
    <property type="entry name" value="Znf_MYND"/>
</dbReference>
<evidence type="ECO:0000256" key="12">
    <source>
        <dbReference type="ARBA" id="ARBA00023117"/>
    </source>
</evidence>
<dbReference type="InterPro" id="IPR011011">
    <property type="entry name" value="Znf_FYVE_PHD"/>
</dbReference>
<dbReference type="GO" id="GO:0005634">
    <property type="term" value="C:nucleus"/>
    <property type="evidence" value="ECO:0007669"/>
    <property type="project" value="UniProtKB-SubCell"/>
</dbReference>
<dbReference type="SMART" id="SM00297">
    <property type="entry name" value="BROMO"/>
    <property type="match status" value="1"/>
</dbReference>
<dbReference type="Pfam" id="PF23460">
    <property type="entry name" value="ZMYND8_CC"/>
    <property type="match status" value="1"/>
</dbReference>
<feature type="transmembrane region" description="Helical" evidence="20">
    <location>
        <begin position="100"/>
        <end position="125"/>
    </location>
</feature>
<dbReference type="CDD" id="cd20160">
    <property type="entry name" value="PWWP_PRKCBP1"/>
    <property type="match status" value="1"/>
</dbReference>
<gene>
    <name evidence="24" type="ORF">V9T40_006770</name>
</gene>
<evidence type="ECO:0000256" key="8">
    <source>
        <dbReference type="ARBA" id="ARBA00022833"/>
    </source>
</evidence>
<keyword evidence="9" id="KW-0156">Chromatin regulator</keyword>
<dbReference type="PROSITE" id="PS01360">
    <property type="entry name" value="ZF_MYND_1"/>
    <property type="match status" value="1"/>
</dbReference>
<evidence type="ECO:0008006" key="26">
    <source>
        <dbReference type="Google" id="ProtNLM"/>
    </source>
</evidence>
<comment type="caution">
    <text evidence="24">The sequence shown here is derived from an EMBL/GenBank/DDBJ whole genome shotgun (WGS) entry which is preliminary data.</text>
</comment>
<dbReference type="InterPro" id="IPR001487">
    <property type="entry name" value="Bromodomain"/>
</dbReference>
<keyword evidence="15" id="KW-0539">Nucleus</keyword>
<organism evidence="24 25">
    <name type="scientific">Parthenolecanium corni</name>
    <dbReference type="NCBI Taxonomy" id="536013"/>
    <lineage>
        <taxon>Eukaryota</taxon>
        <taxon>Metazoa</taxon>
        <taxon>Ecdysozoa</taxon>
        <taxon>Arthropoda</taxon>
        <taxon>Hexapoda</taxon>
        <taxon>Insecta</taxon>
        <taxon>Pterygota</taxon>
        <taxon>Neoptera</taxon>
        <taxon>Paraneoptera</taxon>
        <taxon>Hemiptera</taxon>
        <taxon>Sternorrhyncha</taxon>
        <taxon>Coccoidea</taxon>
        <taxon>Coccidae</taxon>
        <taxon>Parthenolecanium</taxon>
    </lineage>
</organism>
<dbReference type="PROSITE" id="PS50865">
    <property type="entry name" value="ZF_MYND_2"/>
    <property type="match status" value="1"/>
</dbReference>
<evidence type="ECO:0000256" key="7">
    <source>
        <dbReference type="ARBA" id="ARBA00022771"/>
    </source>
</evidence>
<dbReference type="SMART" id="SM00249">
    <property type="entry name" value="PHD"/>
    <property type="match status" value="1"/>
</dbReference>
<keyword evidence="11" id="KW-0805">Transcription regulation</keyword>
<sequence length="1520" mass="168898">MAVNFILISQICGYVVSLILSLCIIIPMSKHQEEFRGYCLLFSSGQWNESGQFDVNWASQAYCNFTIFVGVLVLVISAFQLYRMCRFAYRGTDSSFLSAFVDVIACSFMCLFTLIASAIVSYGFMTWCKNMTERFPSCEMAAGNSIDQKDKIDTSGFYLEIGTAQFGAWSAWACWVGLTVCAVLKLCRYHQLENMRVSMFRERQRLINEGICPDRRAKSDDKRNQCEKNSASIDYQTMNEKSPQSDQNISNNTVDQRSNDGTPSTVAITKRDALSVPIMDSINERKEQMTTDSPADEPSADSGSQHQQLSHSSDSSESGRVVSPSFGDDENDVDMDDIEDVEEEEVEEEEETEQMSQMSTFFDASSAANMDSSAMSTASGDDDASDVCSSIAESENADSVMTPLSGMTSKPAKRKRPRQQPIMIGYKKRRKAQHTAAGKKYDEESVEGGPIKVSTNASENGSTAELVPSLEGDDKSETSRRSLEQSSSEENLFESSAASSRSSRKYSSVANEVGICQAMVLNELQLITGADRFCWICHKEGGYTLKCITCPRVYHSKCHFQAGVPEGPDYDPSNFHCPECSAVLKADNVNTRSPVLVTVNLEQLCTLLKHIITILKAQKDSHYFWGPVDIKEFPHYRQYVVYPMDISVLEKNIKNKVYGCTEAFLADVKWIVHNSIVFNSRAAKITNVAKNLLKICKREILEIETCAECYYNSLVRKDTWFIEVCKRPHLLVWARLKGYPPWPAKALKCKEGMVDCRFFGAHDKAWVPLKDCYLYSKVSPQPVKVKKGSHLENGIQELEKHIEKLQEKFGVFSYPVPRIPYRPSQELDQLRMMLPNTLFNDGEEKPVKDGDELLADNEEKLSEEMDTEETSHTEEMEKTSDSPPHNDFAAEDSSFESSSETETSVVATPPHSAAVKAETPFSSPTKTTSEPSTPPRKSVVSVKNIESINASVPNTPNASPSRTQSGEMTSGGSKVDESIEVRPPVSSTADVKVSPKSLAVVSSISATLPKTQNDVPVCDASLSEEDFDLSKVKDEPLDDQELPNDVDVIKIPKPSVVSQSTSSAASAPASAVVNRIRRQFELFEETQPLRKVKPDSKCRTVNITENVTLSLVNQSAPSEPPKPRPPTAVVKQKPAKAVPSAVPLVIPATAAIFVNTSTTTPSTSRLNYNNSAPNDINILRAKVTTPTALPVSNSVVTVNRPNTKVQPRVVNQVLQTNGMLCVSTKPAVTVTPSRSSSKVSDSYNDFFNKVMNESLTEFHSQFRRIFESTLDKMAGKGDLKSRLVALKKEMDTVKRNHELFIDEMKRDYEVQIAELRATSVAKTQFDLAAERLKFEQEKERAVKEAKSKQWCSNCQKIANYYCCWNTAYCDFECQKEHWIQHMHVCKNDVKKKTAESSENEPPRIMMQSEISNGYMTNGYDKTGSSFLYGNIAAPVISSHSLSRNSNFSRPRTKVSSHIRNRLLPSRPTGIVTTSNSSLSNASSMNGVTVQNTYQNPRPPAYSIASIGNNAATAYSPLYQK</sequence>
<dbReference type="GO" id="GO:0005694">
    <property type="term" value="C:chromosome"/>
    <property type="evidence" value="ECO:0007669"/>
    <property type="project" value="UniProtKB-SubCell"/>
</dbReference>
<feature type="compositionally biased region" description="Basic and acidic residues" evidence="19">
    <location>
        <begin position="472"/>
        <end position="483"/>
    </location>
</feature>
<comment type="similarity">
    <text evidence="16">Belongs to the TMEM179 family.</text>
</comment>
<evidence type="ECO:0000256" key="10">
    <source>
        <dbReference type="ARBA" id="ARBA00022989"/>
    </source>
</evidence>
<feature type="region of interest" description="Disordered" evidence="19">
    <location>
        <begin position="1113"/>
        <end position="1132"/>
    </location>
</feature>
<keyword evidence="7 18" id="KW-0863">Zinc-finger</keyword>
<evidence type="ECO:0000256" key="20">
    <source>
        <dbReference type="SAM" id="Phobius"/>
    </source>
</evidence>
<feature type="compositionally biased region" description="Basic and acidic residues" evidence="19">
    <location>
        <begin position="858"/>
        <end position="880"/>
    </location>
</feature>
<dbReference type="InterPro" id="IPR036427">
    <property type="entry name" value="Bromodomain-like_sf"/>
</dbReference>
<evidence type="ECO:0000259" key="23">
    <source>
        <dbReference type="PROSITE" id="PS50865"/>
    </source>
</evidence>
<dbReference type="InterPro" id="IPR056987">
    <property type="entry name" value="ZMYND8_CC"/>
</dbReference>
<dbReference type="PROSITE" id="PS50812">
    <property type="entry name" value="PWWP"/>
    <property type="match status" value="1"/>
</dbReference>
<keyword evidence="12 17" id="KW-0103">Bromodomain</keyword>
<dbReference type="Pfam" id="PF24324">
    <property type="entry name" value="MYND_ZMYND11_ZMYD8"/>
    <property type="match status" value="1"/>
</dbReference>
<keyword evidence="13 20" id="KW-0472">Membrane</keyword>
<proteinExistence type="inferred from homology"/>
<keyword evidence="8" id="KW-0862">Zinc</keyword>
<keyword evidence="5 20" id="KW-0812">Transmembrane</keyword>
<dbReference type="InterPro" id="IPR013083">
    <property type="entry name" value="Znf_RING/FYVE/PHD"/>
</dbReference>
<feature type="compositionally biased region" description="Low complexity" evidence="19">
    <location>
        <begin position="484"/>
        <end position="498"/>
    </location>
</feature>
<keyword evidence="10 20" id="KW-1133">Transmembrane helix</keyword>
<feature type="compositionally biased region" description="Low complexity" evidence="19">
    <location>
        <begin position="918"/>
        <end position="938"/>
    </location>
</feature>
<evidence type="ECO:0000256" key="16">
    <source>
        <dbReference type="ARBA" id="ARBA00093776"/>
    </source>
</evidence>
<feature type="compositionally biased region" description="Low complexity" evidence="19">
    <location>
        <begin position="363"/>
        <end position="379"/>
    </location>
</feature>
<feature type="domain" description="MYND-type" evidence="23">
    <location>
        <begin position="1351"/>
        <end position="1385"/>
    </location>
</feature>
<protein>
    <recommendedName>
        <fullName evidence="26">Protein kinase C-binding protein 1</fullName>
    </recommendedName>
</protein>
<evidence type="ECO:0000256" key="11">
    <source>
        <dbReference type="ARBA" id="ARBA00023015"/>
    </source>
</evidence>
<dbReference type="Pfam" id="PF00439">
    <property type="entry name" value="Bromodomain"/>
    <property type="match status" value="1"/>
</dbReference>
<dbReference type="GO" id="GO:0005737">
    <property type="term" value="C:cytoplasm"/>
    <property type="evidence" value="ECO:0007669"/>
    <property type="project" value="TreeGrafter"/>
</dbReference>
<evidence type="ECO:0000256" key="4">
    <source>
        <dbReference type="ARBA" id="ARBA00022454"/>
    </source>
</evidence>
<evidence type="ECO:0000256" key="15">
    <source>
        <dbReference type="ARBA" id="ARBA00023242"/>
    </source>
</evidence>
<dbReference type="Pfam" id="PF00855">
    <property type="entry name" value="PWWP"/>
    <property type="match status" value="1"/>
</dbReference>
<feature type="domain" description="PWWP" evidence="22">
    <location>
        <begin position="728"/>
        <end position="778"/>
    </location>
</feature>
<feature type="compositionally biased region" description="Polar residues" evidence="19">
    <location>
        <begin position="227"/>
        <end position="267"/>
    </location>
</feature>
<feature type="region of interest" description="Disordered" evidence="19">
    <location>
        <begin position="214"/>
        <end position="498"/>
    </location>
</feature>
<dbReference type="InterPro" id="IPR000313">
    <property type="entry name" value="PWWP_dom"/>
</dbReference>
<dbReference type="Proteomes" id="UP001367676">
    <property type="component" value="Unassembled WGS sequence"/>
</dbReference>
<feature type="compositionally biased region" description="Polar residues" evidence="19">
    <location>
        <begin position="944"/>
        <end position="972"/>
    </location>
</feature>
<evidence type="ECO:0000256" key="3">
    <source>
        <dbReference type="ARBA" id="ARBA00004286"/>
    </source>
</evidence>
<evidence type="ECO:0000256" key="14">
    <source>
        <dbReference type="ARBA" id="ARBA00023163"/>
    </source>
</evidence>
<dbReference type="Gene3D" id="6.10.140.2220">
    <property type="match status" value="1"/>
</dbReference>
<reference evidence="24 25" key="1">
    <citation type="submission" date="2024-03" db="EMBL/GenBank/DDBJ databases">
        <title>Adaptation during the transition from Ophiocordyceps entomopathogen to insect associate is accompanied by gene loss and intensified selection.</title>
        <authorList>
            <person name="Ward C.M."/>
            <person name="Onetto C.A."/>
            <person name="Borneman A.R."/>
        </authorList>
    </citation>
    <scope>NUCLEOTIDE SEQUENCE [LARGE SCALE GENOMIC DNA]</scope>
    <source>
        <strain evidence="24">AWRI1</strain>
        <tissue evidence="24">Single Adult Female</tissue>
    </source>
</reference>
<dbReference type="SUPFAM" id="SSF63748">
    <property type="entry name" value="Tudor/PWWP/MBT"/>
    <property type="match status" value="1"/>
</dbReference>
<dbReference type="InterPro" id="IPR001965">
    <property type="entry name" value="Znf_PHD"/>
</dbReference>
<feature type="compositionally biased region" description="Basic and acidic residues" evidence="19">
    <location>
        <begin position="214"/>
        <end position="226"/>
    </location>
</feature>
<evidence type="ECO:0000313" key="24">
    <source>
        <dbReference type="EMBL" id="KAK7602796.1"/>
    </source>
</evidence>
<feature type="compositionally biased region" description="Acidic residues" evidence="19">
    <location>
        <begin position="327"/>
        <end position="353"/>
    </location>
</feature>
<dbReference type="EMBL" id="JBBCAQ010000007">
    <property type="protein sequence ID" value="KAK7602796.1"/>
    <property type="molecule type" value="Genomic_DNA"/>
</dbReference>
<name>A0AAN9Y8B2_9HEMI</name>
<feature type="compositionally biased region" description="Polar residues" evidence="19">
    <location>
        <begin position="387"/>
        <end position="399"/>
    </location>
</feature>
<dbReference type="GO" id="GO:0003714">
    <property type="term" value="F:transcription corepressor activity"/>
    <property type="evidence" value="ECO:0007669"/>
    <property type="project" value="TreeGrafter"/>
</dbReference>
<evidence type="ECO:0000313" key="25">
    <source>
        <dbReference type="Proteomes" id="UP001367676"/>
    </source>
</evidence>
<dbReference type="SMART" id="SM00293">
    <property type="entry name" value="PWWP"/>
    <property type="match status" value="1"/>
</dbReference>
<keyword evidence="25" id="KW-1185">Reference proteome</keyword>
<dbReference type="GO" id="GO:0140006">
    <property type="term" value="F:histone H3 reader activity"/>
    <property type="evidence" value="ECO:0007669"/>
    <property type="project" value="UniProtKB-ARBA"/>
</dbReference>
<dbReference type="PANTHER" id="PTHR46453:SF5">
    <property type="entry name" value="PROTEIN KINASE C-BINDING PROTEIN 1 ISOFORM X1"/>
    <property type="match status" value="1"/>
</dbReference>
<evidence type="ECO:0000256" key="1">
    <source>
        <dbReference type="ARBA" id="ARBA00004123"/>
    </source>
</evidence>
<dbReference type="GO" id="GO:0008270">
    <property type="term" value="F:zinc ion binding"/>
    <property type="evidence" value="ECO:0007669"/>
    <property type="project" value="UniProtKB-KW"/>
</dbReference>
<feature type="compositionally biased region" description="Polar residues" evidence="19">
    <location>
        <begin position="453"/>
        <end position="463"/>
    </location>
</feature>
<dbReference type="PANTHER" id="PTHR46453">
    <property type="entry name" value="PROTEIN KINASE C-BINDING PROTEIN 1"/>
    <property type="match status" value="1"/>
</dbReference>
<feature type="domain" description="Bromo" evidence="21">
    <location>
        <begin position="616"/>
        <end position="686"/>
    </location>
</feature>
<accession>A0AAN9Y8B2</accession>
<dbReference type="Gene3D" id="2.30.30.140">
    <property type="match status" value="1"/>
</dbReference>
<dbReference type="Pfam" id="PF26158">
    <property type="entry name" value="Claudin_TMEM179-179B"/>
    <property type="match status" value="1"/>
</dbReference>
<dbReference type="Gene3D" id="3.30.40.10">
    <property type="entry name" value="Zinc/RING finger domain, C3HC4 (zinc finger)"/>
    <property type="match status" value="1"/>
</dbReference>
<evidence type="ECO:0000256" key="6">
    <source>
        <dbReference type="ARBA" id="ARBA00022723"/>
    </source>
</evidence>
<evidence type="ECO:0000256" key="2">
    <source>
        <dbReference type="ARBA" id="ARBA00004141"/>
    </source>
</evidence>
<dbReference type="SUPFAM" id="SSF144232">
    <property type="entry name" value="HIT/MYND zinc finger-like"/>
    <property type="match status" value="1"/>
</dbReference>
<keyword evidence="6" id="KW-0479">Metal-binding</keyword>
<feature type="region of interest" description="Disordered" evidence="19">
    <location>
        <begin position="858"/>
        <end position="993"/>
    </location>
</feature>